<dbReference type="EMBL" id="ML732235">
    <property type="protein sequence ID" value="KAB8073025.1"/>
    <property type="molecule type" value="Genomic_DNA"/>
</dbReference>
<evidence type="ECO:0000313" key="2">
    <source>
        <dbReference type="Proteomes" id="UP000326565"/>
    </source>
</evidence>
<keyword evidence="2" id="KW-1185">Reference proteome</keyword>
<dbReference type="Proteomes" id="UP000326565">
    <property type="component" value="Unassembled WGS sequence"/>
</dbReference>
<accession>A0A5N5WZ81</accession>
<protein>
    <submittedName>
        <fullName evidence="1">Uncharacterized protein</fullName>
    </submittedName>
</protein>
<dbReference type="OrthoDB" id="20729at2759"/>
<organism evidence="1 2">
    <name type="scientific">Aspergillus leporis</name>
    <dbReference type="NCBI Taxonomy" id="41062"/>
    <lineage>
        <taxon>Eukaryota</taxon>
        <taxon>Fungi</taxon>
        <taxon>Dikarya</taxon>
        <taxon>Ascomycota</taxon>
        <taxon>Pezizomycotina</taxon>
        <taxon>Eurotiomycetes</taxon>
        <taxon>Eurotiomycetidae</taxon>
        <taxon>Eurotiales</taxon>
        <taxon>Aspergillaceae</taxon>
        <taxon>Aspergillus</taxon>
        <taxon>Aspergillus subgen. Circumdati</taxon>
    </lineage>
</organism>
<gene>
    <name evidence="1" type="ORF">BDV29DRAFT_158044</name>
</gene>
<dbReference type="AlphaFoldDB" id="A0A5N5WZ81"/>
<proteinExistence type="predicted"/>
<reference evidence="1 2" key="1">
    <citation type="submission" date="2019-04" db="EMBL/GenBank/DDBJ databases">
        <title>Friends and foes A comparative genomics study of 23 Aspergillus species from section Flavi.</title>
        <authorList>
            <consortium name="DOE Joint Genome Institute"/>
            <person name="Kjaerbolling I."/>
            <person name="Vesth T."/>
            <person name="Frisvad J.C."/>
            <person name="Nybo J.L."/>
            <person name="Theobald S."/>
            <person name="Kildgaard S."/>
            <person name="Isbrandt T."/>
            <person name="Kuo A."/>
            <person name="Sato A."/>
            <person name="Lyhne E.K."/>
            <person name="Kogle M.E."/>
            <person name="Wiebenga A."/>
            <person name="Kun R.S."/>
            <person name="Lubbers R.J."/>
            <person name="Makela M.R."/>
            <person name="Barry K."/>
            <person name="Chovatia M."/>
            <person name="Clum A."/>
            <person name="Daum C."/>
            <person name="Haridas S."/>
            <person name="He G."/>
            <person name="LaButti K."/>
            <person name="Lipzen A."/>
            <person name="Mondo S."/>
            <person name="Riley R."/>
            <person name="Salamov A."/>
            <person name="Simmons B.A."/>
            <person name="Magnuson J.K."/>
            <person name="Henrissat B."/>
            <person name="Mortensen U.H."/>
            <person name="Larsen T.O."/>
            <person name="Devries R.P."/>
            <person name="Grigoriev I.V."/>
            <person name="Machida M."/>
            <person name="Baker S.E."/>
            <person name="Andersen M.R."/>
        </authorList>
    </citation>
    <scope>NUCLEOTIDE SEQUENCE [LARGE SCALE GENOMIC DNA]</scope>
    <source>
        <strain evidence="1 2">CBS 151.66</strain>
    </source>
</reference>
<name>A0A5N5WZ81_9EURO</name>
<sequence length="177" mass="20280">MSSQLNGSGSAPTSPLRSLDFIGMTLPTDEYPFPNAADCRRETLEFEFDIDLNNIIIPRARRDLFYWAIFIWRFLTNDQSVSPHGIGHQPVVSLDPAEALARSELTDEYLDSRTREGKFKLLEEAKLGPVLVKAWRAEYMNAQEVMREVRELLDKMNVTVVGTDEIIPEAGERWEEF</sequence>
<evidence type="ECO:0000313" key="1">
    <source>
        <dbReference type="EMBL" id="KAB8073025.1"/>
    </source>
</evidence>